<dbReference type="InterPro" id="IPR010656">
    <property type="entry name" value="DctM"/>
</dbReference>
<organism evidence="9 10">
    <name type="scientific">Ahrensia kielensis</name>
    <dbReference type="NCBI Taxonomy" id="76980"/>
    <lineage>
        <taxon>Bacteria</taxon>
        <taxon>Pseudomonadati</taxon>
        <taxon>Pseudomonadota</taxon>
        <taxon>Alphaproteobacteria</taxon>
        <taxon>Hyphomicrobiales</taxon>
        <taxon>Ahrensiaceae</taxon>
        <taxon>Ahrensia</taxon>
    </lineage>
</organism>
<dbReference type="PANTHER" id="PTHR33362">
    <property type="entry name" value="SIALIC ACID TRAP TRANSPORTER PERMEASE PROTEIN SIAT-RELATED"/>
    <property type="match status" value="1"/>
</dbReference>
<feature type="transmembrane region" description="Helical" evidence="7">
    <location>
        <begin position="172"/>
        <end position="196"/>
    </location>
</feature>
<dbReference type="NCBIfam" id="TIGR00786">
    <property type="entry name" value="dctM"/>
    <property type="match status" value="1"/>
</dbReference>
<feature type="transmembrane region" description="Helical" evidence="7">
    <location>
        <begin position="364"/>
        <end position="388"/>
    </location>
</feature>
<evidence type="ECO:0000256" key="2">
    <source>
        <dbReference type="ARBA" id="ARBA00022475"/>
    </source>
</evidence>
<keyword evidence="3 7" id="KW-0997">Cell inner membrane</keyword>
<protein>
    <recommendedName>
        <fullName evidence="7">TRAP transporter large permease protein</fullName>
    </recommendedName>
</protein>
<dbReference type="Proteomes" id="UP001477870">
    <property type="component" value="Unassembled WGS sequence"/>
</dbReference>
<dbReference type="EMBL" id="JBBMQO010000012">
    <property type="protein sequence ID" value="MEM5503150.1"/>
    <property type="molecule type" value="Genomic_DNA"/>
</dbReference>
<feature type="transmembrane region" description="Helical" evidence="7">
    <location>
        <begin position="226"/>
        <end position="244"/>
    </location>
</feature>
<evidence type="ECO:0000313" key="10">
    <source>
        <dbReference type="Proteomes" id="UP001477870"/>
    </source>
</evidence>
<evidence type="ECO:0000259" key="8">
    <source>
        <dbReference type="Pfam" id="PF06808"/>
    </source>
</evidence>
<evidence type="ECO:0000256" key="3">
    <source>
        <dbReference type="ARBA" id="ARBA00022519"/>
    </source>
</evidence>
<feature type="transmembrane region" description="Helical" evidence="7">
    <location>
        <begin position="6"/>
        <end position="39"/>
    </location>
</feature>
<feature type="domain" description="TRAP C4-dicarboxylate transport system permease DctM subunit" evidence="8">
    <location>
        <begin position="12"/>
        <end position="427"/>
    </location>
</feature>
<dbReference type="RefSeq" id="WP_018690000.1">
    <property type="nucleotide sequence ID" value="NZ_JBBMQO010000012.1"/>
</dbReference>
<keyword evidence="5 7" id="KW-1133">Transmembrane helix</keyword>
<keyword evidence="7" id="KW-0813">Transport</keyword>
<feature type="transmembrane region" description="Helical" evidence="7">
    <location>
        <begin position="280"/>
        <end position="302"/>
    </location>
</feature>
<gene>
    <name evidence="9" type="ORF">WNY59_16300</name>
</gene>
<feature type="transmembrane region" description="Helical" evidence="7">
    <location>
        <begin position="60"/>
        <end position="79"/>
    </location>
</feature>
<evidence type="ECO:0000256" key="5">
    <source>
        <dbReference type="ARBA" id="ARBA00022989"/>
    </source>
</evidence>
<keyword evidence="6 7" id="KW-0472">Membrane</keyword>
<dbReference type="InterPro" id="IPR004681">
    <property type="entry name" value="TRAP_DctM"/>
</dbReference>
<dbReference type="Pfam" id="PF06808">
    <property type="entry name" value="DctM"/>
    <property type="match status" value="1"/>
</dbReference>
<comment type="function">
    <text evidence="7">Part of the tripartite ATP-independent periplasmic (TRAP) transport system.</text>
</comment>
<accession>A0ABU9TBA3</accession>
<evidence type="ECO:0000256" key="4">
    <source>
        <dbReference type="ARBA" id="ARBA00022692"/>
    </source>
</evidence>
<keyword evidence="4 7" id="KW-0812">Transmembrane</keyword>
<keyword evidence="10" id="KW-1185">Reference proteome</keyword>
<comment type="subcellular location">
    <subcellularLocation>
        <location evidence="1 7">Cell inner membrane</location>
        <topology evidence="1 7">Multi-pass membrane protein</topology>
    </subcellularLocation>
</comment>
<proteinExistence type="inferred from homology"/>
<evidence type="ECO:0000313" key="9">
    <source>
        <dbReference type="EMBL" id="MEM5503150.1"/>
    </source>
</evidence>
<reference evidence="9 10" key="1">
    <citation type="submission" date="2024-03" db="EMBL/GenBank/DDBJ databases">
        <title>Community enrichment and isolation of bacterial strains for fucoidan degradation.</title>
        <authorList>
            <person name="Sichert A."/>
        </authorList>
    </citation>
    <scope>NUCLEOTIDE SEQUENCE [LARGE SCALE GENOMIC DNA]</scope>
    <source>
        <strain evidence="9 10">AS62</strain>
    </source>
</reference>
<evidence type="ECO:0000256" key="6">
    <source>
        <dbReference type="ARBA" id="ARBA00023136"/>
    </source>
</evidence>
<feature type="transmembrane region" description="Helical" evidence="7">
    <location>
        <begin position="140"/>
        <end position="166"/>
    </location>
</feature>
<feature type="transmembrane region" description="Helical" evidence="7">
    <location>
        <begin position="322"/>
        <end position="352"/>
    </location>
</feature>
<comment type="similarity">
    <text evidence="7">Belongs to the TRAP transporter large permease family.</text>
</comment>
<feature type="transmembrane region" description="Helical" evidence="7">
    <location>
        <begin position="99"/>
        <end position="128"/>
    </location>
</feature>
<evidence type="ECO:0000256" key="7">
    <source>
        <dbReference type="RuleBase" id="RU369079"/>
    </source>
</evidence>
<dbReference type="PANTHER" id="PTHR33362:SF7">
    <property type="entry name" value="SLL1103 PROTEIN"/>
    <property type="match status" value="1"/>
</dbReference>
<comment type="caution">
    <text evidence="9">The sequence shown here is derived from an EMBL/GenBank/DDBJ whole genome shotgun (WGS) entry which is preliminary data.</text>
</comment>
<dbReference type="PIRSF" id="PIRSF006066">
    <property type="entry name" value="HI0050"/>
    <property type="match status" value="1"/>
</dbReference>
<keyword evidence="2" id="KW-1003">Cell membrane</keyword>
<feature type="transmembrane region" description="Helical" evidence="7">
    <location>
        <begin position="250"/>
        <end position="268"/>
    </location>
</feature>
<evidence type="ECO:0000256" key="1">
    <source>
        <dbReference type="ARBA" id="ARBA00004429"/>
    </source>
</evidence>
<sequence>MTSSFILIGMFSSLVALMLSGAGLAFVLGAIAFLSTIFIWGPNALIVTTLNTFETMTSESLMAIPLYVLMASILQKSGIIEDLYEAMEKWFGNLHGGLAIGTVVICTIMAAMTGVVGAAVAAMGILALPSMLKRKYHPPLALGAICAGGTLGILIPPSVVTIVYAITAQISIGKMFIAGIIPGIILAASYSIYIYVRARLDPTIAPINEDMADIPLGEKLRALKTLILPFFVIISVLGSIYAGIATPTEAAAVGVFGAILSSAISGRLKVDQLSQAAADTLRVTAMILWITIGARAFISVFVATGGADSILSFVQDLEASRWVVLAAMMFILILLGLFLDEIGIILLCVPVFLPIVKLLGFDPLWFGVLFMITAQMAYITPPFGYTLFYLKGVLPDHIGIGQVYRGVIPFFLIQVVVLILFIMFPQIVTWLPELGSAQLQ</sequence>
<feature type="transmembrane region" description="Helical" evidence="7">
    <location>
        <begin position="408"/>
        <end position="431"/>
    </location>
</feature>
<comment type="subunit">
    <text evidence="7">The complex comprises the extracytoplasmic solute receptor protein and the two transmembrane proteins.</text>
</comment>
<name>A0ABU9TBA3_9HYPH</name>